<accession>A0ABX8BDN2</accession>
<name>A0ABX8BDN2_9BACT</name>
<evidence type="ECO:0000313" key="3">
    <source>
        <dbReference type="Proteomes" id="UP000676506"/>
    </source>
</evidence>
<sequence length="131" mass="14016">MARFTETDQAARLLQQIVTMPAALQPVSYPETPPPPTRTPWAETAEPVATDPLPPTTLEAHESAPVPPPSMSTSMSSGEAVVRELVVTRAGQVQLTLHVPPGQPAPFNGETVGQFFQRVVRPLPPSDQSTT</sequence>
<protein>
    <submittedName>
        <fullName evidence="2">Uncharacterized protein</fullName>
    </submittedName>
</protein>
<evidence type="ECO:0000256" key="1">
    <source>
        <dbReference type="SAM" id="MobiDB-lite"/>
    </source>
</evidence>
<reference evidence="2 3" key="1">
    <citation type="submission" date="2021-03" db="EMBL/GenBank/DDBJ databases">
        <title>Genomic and phenotypic characterization of Chloracidobacterium isolates provides evidence for multiple species.</title>
        <authorList>
            <person name="Saini M.K."/>
            <person name="Costas A.M.G."/>
            <person name="Tank M."/>
            <person name="Bryant D.A."/>
        </authorList>
    </citation>
    <scope>NUCLEOTIDE SEQUENCE [LARGE SCALE GENOMIC DNA]</scope>
    <source>
        <strain evidence="2 3">BV2-C</strain>
    </source>
</reference>
<dbReference type="RefSeq" id="WP_211429071.1">
    <property type="nucleotide sequence ID" value="NZ_CP072648.1"/>
</dbReference>
<proteinExistence type="predicted"/>
<evidence type="ECO:0000313" key="2">
    <source>
        <dbReference type="EMBL" id="QUW03180.1"/>
    </source>
</evidence>
<gene>
    <name evidence="2" type="ORF">J8C06_01680</name>
</gene>
<organism evidence="2 3">
    <name type="scientific">Chloracidobacterium validum</name>
    <dbReference type="NCBI Taxonomy" id="2821543"/>
    <lineage>
        <taxon>Bacteria</taxon>
        <taxon>Pseudomonadati</taxon>
        <taxon>Acidobacteriota</taxon>
        <taxon>Terriglobia</taxon>
        <taxon>Terriglobales</taxon>
        <taxon>Acidobacteriaceae</taxon>
        <taxon>Chloracidobacterium</taxon>
    </lineage>
</organism>
<dbReference type="EMBL" id="CP072648">
    <property type="protein sequence ID" value="QUW03180.1"/>
    <property type="molecule type" value="Genomic_DNA"/>
</dbReference>
<feature type="region of interest" description="Disordered" evidence="1">
    <location>
        <begin position="25"/>
        <end position="77"/>
    </location>
</feature>
<keyword evidence="3" id="KW-1185">Reference proteome</keyword>
<dbReference type="Proteomes" id="UP000676506">
    <property type="component" value="Chromosome 1"/>
</dbReference>